<comment type="caution">
    <text evidence="1">The sequence shown here is derived from an EMBL/GenBank/DDBJ whole genome shotgun (WGS) entry which is preliminary data.</text>
</comment>
<proteinExistence type="predicted"/>
<organism evidence="1 2">
    <name type="scientific">Bradyrhizobium valentinum</name>
    <dbReference type="NCBI Taxonomy" id="1518501"/>
    <lineage>
        <taxon>Bacteria</taxon>
        <taxon>Pseudomonadati</taxon>
        <taxon>Pseudomonadota</taxon>
        <taxon>Alphaproteobacteria</taxon>
        <taxon>Hyphomicrobiales</taxon>
        <taxon>Nitrobacteraceae</taxon>
        <taxon>Bradyrhizobium</taxon>
    </lineage>
</organism>
<protein>
    <submittedName>
        <fullName evidence="1">Uncharacterized protein</fullName>
    </submittedName>
</protein>
<dbReference type="EMBL" id="LLXX01000101">
    <property type="protein sequence ID" value="KRR06836.1"/>
    <property type="molecule type" value="Genomic_DNA"/>
</dbReference>
<sequence length="129" mass="14599">MLGKLQCDKEWISLEMPRKSKKSSPHPDDFMVVSVTLQFQAKPNPNAEDPPPFDFTELQETFLAVDAAEYLEKILAAIRDRRLCGFMTQQAAESPVASGDWIAMTTEDLFASMREEHNKTSRTESNDDS</sequence>
<evidence type="ECO:0000313" key="2">
    <source>
        <dbReference type="Proteomes" id="UP000051913"/>
    </source>
</evidence>
<dbReference type="Proteomes" id="UP000051913">
    <property type="component" value="Unassembled WGS sequence"/>
</dbReference>
<name>A0A0R3LGC6_9BRAD</name>
<reference evidence="1 2" key="1">
    <citation type="submission" date="2014-03" db="EMBL/GenBank/DDBJ databases">
        <title>Bradyrhizobium valentinum sp. nov., isolated from effective nodules of Lupinus mariae-josephae, a lupine endemic of basic-lime soils in Eastern Spain.</title>
        <authorList>
            <person name="Duran D."/>
            <person name="Rey L."/>
            <person name="Navarro A."/>
            <person name="Busquets A."/>
            <person name="Imperial J."/>
            <person name="Ruiz-Argueso T."/>
        </authorList>
    </citation>
    <scope>NUCLEOTIDE SEQUENCE [LARGE SCALE GENOMIC DNA]</scope>
    <source>
        <strain evidence="1 2">LmjM3</strain>
    </source>
</reference>
<keyword evidence="2" id="KW-1185">Reference proteome</keyword>
<gene>
    <name evidence="1" type="ORF">CP49_01650</name>
</gene>
<dbReference type="AlphaFoldDB" id="A0A0R3LGC6"/>
<evidence type="ECO:0000313" key="1">
    <source>
        <dbReference type="EMBL" id="KRR06836.1"/>
    </source>
</evidence>
<accession>A0A0R3LGC6</accession>